<protein>
    <submittedName>
        <fullName evidence="2">Phage antirepressor KilAC domain-containing protein</fullName>
    </submittedName>
</protein>
<sequence>HGAYMTDEKAYDITHNPNALADLLLQAGEQLKQKDLVIKEMQPKALFADAVETSHTSILIGELAKILKQNGVETGQNRLFQWLRDKGYLI</sequence>
<organism evidence="2 3">
    <name type="scientific">Streptococcus pasteurianus</name>
    <dbReference type="NCBI Taxonomy" id="197614"/>
    <lineage>
        <taxon>Bacteria</taxon>
        <taxon>Bacillati</taxon>
        <taxon>Bacillota</taxon>
        <taxon>Bacilli</taxon>
        <taxon>Lactobacillales</taxon>
        <taxon>Streptococcaceae</taxon>
        <taxon>Streptococcus</taxon>
    </lineage>
</organism>
<accession>A0AAW6YP03</accession>
<evidence type="ECO:0000313" key="3">
    <source>
        <dbReference type="Proteomes" id="UP001237917"/>
    </source>
</evidence>
<comment type="caution">
    <text evidence="2">The sequence shown here is derived from an EMBL/GenBank/DDBJ whole genome shotgun (WGS) entry which is preliminary data.</text>
</comment>
<name>A0AAW6YP03_9STRE</name>
<dbReference type="GO" id="GO:0003677">
    <property type="term" value="F:DNA binding"/>
    <property type="evidence" value="ECO:0007669"/>
    <property type="project" value="InterPro"/>
</dbReference>
<dbReference type="Proteomes" id="UP001237917">
    <property type="component" value="Unassembled WGS sequence"/>
</dbReference>
<dbReference type="RefSeq" id="WP_285362614.1">
    <property type="nucleotide sequence ID" value="NZ_JASOPU010000289.1"/>
</dbReference>
<evidence type="ECO:0000259" key="1">
    <source>
        <dbReference type="Pfam" id="PF03374"/>
    </source>
</evidence>
<feature type="non-terminal residue" evidence="2">
    <location>
        <position position="1"/>
    </location>
</feature>
<feature type="non-terminal residue" evidence="2">
    <location>
        <position position="90"/>
    </location>
</feature>
<feature type="domain" description="Antirepressor protein C-terminal" evidence="1">
    <location>
        <begin position="38"/>
        <end position="90"/>
    </location>
</feature>
<reference evidence="2" key="1">
    <citation type="submission" date="2023-05" db="EMBL/GenBank/DDBJ databases">
        <title>Cataloging the Phylogenetic Diversity of Human Bladder Bacteria.</title>
        <authorList>
            <person name="Du J."/>
        </authorList>
    </citation>
    <scope>NUCLEOTIDE SEQUENCE</scope>
    <source>
        <strain evidence="2">UMB0765</strain>
    </source>
</reference>
<dbReference type="AlphaFoldDB" id="A0AAW6YP03"/>
<proteinExistence type="predicted"/>
<dbReference type="EMBL" id="JASOPU010000289">
    <property type="protein sequence ID" value="MDK7294219.1"/>
    <property type="molecule type" value="Genomic_DNA"/>
</dbReference>
<dbReference type="InterPro" id="IPR005039">
    <property type="entry name" value="Ant_C"/>
</dbReference>
<evidence type="ECO:0000313" key="2">
    <source>
        <dbReference type="EMBL" id="MDK7294219.1"/>
    </source>
</evidence>
<gene>
    <name evidence="2" type="ORF">QP487_12440</name>
</gene>
<dbReference type="Pfam" id="PF03374">
    <property type="entry name" value="ANT"/>
    <property type="match status" value="1"/>
</dbReference>